<evidence type="ECO:0000313" key="1">
    <source>
        <dbReference type="EMBL" id="ABM27894.1"/>
    </source>
</evidence>
<organism evidence="1 2">
    <name type="scientific">Nitratidesulfovibrio vulgaris (strain DP4)</name>
    <name type="common">Desulfovibrio vulgaris</name>
    <dbReference type="NCBI Taxonomy" id="391774"/>
    <lineage>
        <taxon>Bacteria</taxon>
        <taxon>Pseudomonadati</taxon>
        <taxon>Thermodesulfobacteriota</taxon>
        <taxon>Desulfovibrionia</taxon>
        <taxon>Desulfovibrionales</taxon>
        <taxon>Desulfovibrionaceae</taxon>
        <taxon>Nitratidesulfovibrio</taxon>
    </lineage>
</organism>
<name>A0A0H3A789_NITV4</name>
<dbReference type="AlphaFoldDB" id="A0A0H3A789"/>
<accession>A0A0H3A789</accession>
<keyword evidence="1" id="KW-0540">Nuclease</keyword>
<dbReference type="CDD" id="cd00085">
    <property type="entry name" value="HNHc"/>
    <property type="match status" value="1"/>
</dbReference>
<protein>
    <submittedName>
        <fullName evidence="1">HNH endonuclease</fullName>
    </submittedName>
</protein>
<keyword evidence="1" id="KW-0378">Hydrolase</keyword>
<dbReference type="HOGENOM" id="CLU_108879_4_2_7"/>
<dbReference type="InterPro" id="IPR003615">
    <property type="entry name" value="HNH_nuc"/>
</dbReference>
<proteinExistence type="predicted"/>
<dbReference type="KEGG" id="dvl:Dvul_0873"/>
<gene>
    <name evidence="1" type="ordered locus">Dvul_0873</name>
</gene>
<evidence type="ECO:0000313" key="2">
    <source>
        <dbReference type="Proteomes" id="UP000009173"/>
    </source>
</evidence>
<reference evidence="2" key="1">
    <citation type="journal article" date="2009" name="Environ. Microbiol.">
        <title>Contribution of mobile genetic elements to Desulfovibrio vulgaris genome plasticity.</title>
        <authorList>
            <person name="Walker C.B."/>
            <person name="Stolyar S."/>
            <person name="Chivian D."/>
            <person name="Pinel N."/>
            <person name="Gabster J.A."/>
            <person name="Dehal P.S."/>
            <person name="He Z."/>
            <person name="Yang Z.K."/>
            <person name="Yen H.C."/>
            <person name="Zhou J."/>
            <person name="Wall J.D."/>
            <person name="Hazen T.C."/>
            <person name="Arkin A.P."/>
            <person name="Stahl D.A."/>
        </authorList>
    </citation>
    <scope>NUCLEOTIDE SEQUENCE [LARGE SCALE GENOMIC DNA]</scope>
    <source>
        <strain evidence="2">DP4</strain>
    </source>
</reference>
<sequence length="117" mass="13629">MPQRPPKPCRKSGCRSITTEAHGYCIAHAALAQENVRQQRMAHDRRRGGSCARGYNAHWQRVRLLQLKNHPLCAICAHEARVVHHRDENPRNNCQSNLMSLCRECHERLHGRLRPRR</sequence>
<dbReference type="GO" id="GO:0004519">
    <property type="term" value="F:endonuclease activity"/>
    <property type="evidence" value="ECO:0007669"/>
    <property type="project" value="UniProtKB-KW"/>
</dbReference>
<keyword evidence="1" id="KW-0255">Endonuclease</keyword>
<dbReference type="EMBL" id="CP000527">
    <property type="protein sequence ID" value="ABM27894.1"/>
    <property type="molecule type" value="Genomic_DNA"/>
</dbReference>
<dbReference type="Proteomes" id="UP000009173">
    <property type="component" value="Chromosome"/>
</dbReference>